<evidence type="ECO:0000313" key="4">
    <source>
        <dbReference type="Proteomes" id="UP000191418"/>
    </source>
</evidence>
<comment type="caution">
    <text evidence="3">The sequence shown here is derived from an EMBL/GenBank/DDBJ whole genome shotgun (WGS) entry which is preliminary data.</text>
</comment>
<dbReference type="NCBIfam" id="NF041859">
    <property type="entry name" value="silencer_MvaTU"/>
    <property type="match status" value="1"/>
</dbReference>
<protein>
    <recommendedName>
        <fullName evidence="2">MvaT DNA-binding domain-containing protein</fullName>
    </recommendedName>
</protein>
<dbReference type="Pfam" id="PF22055">
    <property type="entry name" value="MvaT_DBD"/>
    <property type="match status" value="1"/>
</dbReference>
<dbReference type="STRING" id="64969.SAMN02745127_02173"/>
<sequence>MLINTYRQKEQLFRQLQKELQELEARDDLKKELEFKSAIEEVMARFDKTERELVQLFSNESAAATGDEPKTRRKRTARKYKNPNTGEIIEVRGGRQRNYQSWIQLYGKDVVKSWAI</sequence>
<dbReference type="InterPro" id="IPR035616">
    <property type="entry name" value="MvaT_DBD"/>
</dbReference>
<gene>
    <name evidence="3" type="ORF">BTE48_09870</name>
</gene>
<reference evidence="3 4" key="1">
    <citation type="submission" date="2017-01" db="EMBL/GenBank/DDBJ databases">
        <title>Genome Sequencing of a Marine Spirillum, Oceanospirillum multiglobuliferum ATCC 33336, from Japan.</title>
        <authorList>
            <person name="Carney J.G."/>
            <person name="Trachtenberg A.M."/>
            <person name="Rheaume B.A."/>
            <person name="Linnane J.D."/>
            <person name="Pitts N.L."/>
            <person name="Mykles D.L."/>
            <person name="Maclea K.S."/>
        </authorList>
    </citation>
    <scope>NUCLEOTIDE SEQUENCE [LARGE SCALE GENOMIC DNA]</scope>
    <source>
        <strain evidence="3 4">ATCC 33336</strain>
    </source>
</reference>
<evidence type="ECO:0000313" key="3">
    <source>
        <dbReference type="EMBL" id="OPX55233.1"/>
    </source>
</evidence>
<evidence type="ECO:0000259" key="2">
    <source>
        <dbReference type="Pfam" id="PF22055"/>
    </source>
</evidence>
<feature type="region of interest" description="Disordered" evidence="1">
    <location>
        <begin position="58"/>
        <end position="82"/>
    </location>
</feature>
<proteinExistence type="predicted"/>
<dbReference type="AlphaFoldDB" id="A0A1T4R4H5"/>
<dbReference type="RefSeq" id="WP_078745750.1">
    <property type="nucleotide sequence ID" value="NZ_FUXG01000014.1"/>
</dbReference>
<keyword evidence="4" id="KW-1185">Reference proteome</keyword>
<accession>A0A1T4R4H5</accession>
<organism evidence="3 4">
    <name type="scientific">Oceanospirillum multiglobuliferum</name>
    <dbReference type="NCBI Taxonomy" id="64969"/>
    <lineage>
        <taxon>Bacteria</taxon>
        <taxon>Pseudomonadati</taxon>
        <taxon>Pseudomonadota</taxon>
        <taxon>Gammaproteobacteria</taxon>
        <taxon>Oceanospirillales</taxon>
        <taxon>Oceanospirillaceae</taxon>
        <taxon>Oceanospirillum</taxon>
    </lineage>
</organism>
<dbReference type="Proteomes" id="UP000191418">
    <property type="component" value="Unassembled WGS sequence"/>
</dbReference>
<dbReference type="EMBL" id="MTSM01000011">
    <property type="protein sequence ID" value="OPX55233.1"/>
    <property type="molecule type" value="Genomic_DNA"/>
</dbReference>
<feature type="domain" description="MvaT DNA-binding" evidence="2">
    <location>
        <begin position="79"/>
        <end position="114"/>
    </location>
</feature>
<name>A0A1T4R4H5_9GAMM</name>
<feature type="compositionally biased region" description="Basic residues" evidence="1">
    <location>
        <begin position="71"/>
        <end position="81"/>
    </location>
</feature>
<dbReference type="OrthoDB" id="6367018at2"/>
<evidence type="ECO:0000256" key="1">
    <source>
        <dbReference type="SAM" id="MobiDB-lite"/>
    </source>
</evidence>